<comment type="caution">
    <text evidence="2">The sequence shown here is derived from an EMBL/GenBank/DDBJ whole genome shotgun (WGS) entry which is preliminary data.</text>
</comment>
<reference evidence="2 3" key="1">
    <citation type="journal article" date="2023" name="Sci. Data">
        <title>Genome assembly of the Korean intertidal mud-creeper Batillaria attramentaria.</title>
        <authorList>
            <person name="Patra A.K."/>
            <person name="Ho P.T."/>
            <person name="Jun S."/>
            <person name="Lee S.J."/>
            <person name="Kim Y."/>
            <person name="Won Y.J."/>
        </authorList>
    </citation>
    <scope>NUCLEOTIDE SEQUENCE [LARGE SCALE GENOMIC DNA]</scope>
    <source>
        <strain evidence="2">Wonlab-2016</strain>
    </source>
</reference>
<feature type="compositionally biased region" description="Basic and acidic residues" evidence="1">
    <location>
        <begin position="24"/>
        <end position="43"/>
    </location>
</feature>
<evidence type="ECO:0000256" key="1">
    <source>
        <dbReference type="SAM" id="MobiDB-lite"/>
    </source>
</evidence>
<name>A0ABD0LFQ2_9CAEN</name>
<protein>
    <submittedName>
        <fullName evidence="2">Uncharacterized protein</fullName>
    </submittedName>
</protein>
<dbReference type="Proteomes" id="UP001519460">
    <property type="component" value="Unassembled WGS sequence"/>
</dbReference>
<feature type="compositionally biased region" description="Basic and acidic residues" evidence="1">
    <location>
        <begin position="1"/>
        <end position="16"/>
    </location>
</feature>
<sequence>MPPALPDRKVLDETHHTPPTTQRYTERLRPCLESLGPEHDDHTGSCQVPGQKARDEITHDRGDVEYGSGMPEKGGRVGVNYGPDKAAEQSDCQWGGSFSFRCSCLTVTSCLACLHPGSPHALCSILECSHPDNSYPDIFHRGKLRFRTTDSYRECSQLKNRGQLPRKGDSRPYNS</sequence>
<dbReference type="AlphaFoldDB" id="A0ABD0LFQ2"/>
<gene>
    <name evidence="2" type="ORF">BaRGS_00010520</name>
</gene>
<keyword evidence="3" id="KW-1185">Reference proteome</keyword>
<dbReference type="EMBL" id="JACVVK020000052">
    <property type="protein sequence ID" value="KAK7498260.1"/>
    <property type="molecule type" value="Genomic_DNA"/>
</dbReference>
<proteinExistence type="predicted"/>
<feature type="region of interest" description="Disordered" evidence="1">
    <location>
        <begin position="1"/>
        <end position="82"/>
    </location>
</feature>
<accession>A0ABD0LFQ2</accession>
<feature type="compositionally biased region" description="Basic and acidic residues" evidence="1">
    <location>
        <begin position="52"/>
        <end position="64"/>
    </location>
</feature>
<evidence type="ECO:0000313" key="3">
    <source>
        <dbReference type="Proteomes" id="UP001519460"/>
    </source>
</evidence>
<evidence type="ECO:0000313" key="2">
    <source>
        <dbReference type="EMBL" id="KAK7498260.1"/>
    </source>
</evidence>
<organism evidence="2 3">
    <name type="scientific">Batillaria attramentaria</name>
    <dbReference type="NCBI Taxonomy" id="370345"/>
    <lineage>
        <taxon>Eukaryota</taxon>
        <taxon>Metazoa</taxon>
        <taxon>Spiralia</taxon>
        <taxon>Lophotrochozoa</taxon>
        <taxon>Mollusca</taxon>
        <taxon>Gastropoda</taxon>
        <taxon>Caenogastropoda</taxon>
        <taxon>Sorbeoconcha</taxon>
        <taxon>Cerithioidea</taxon>
        <taxon>Batillariidae</taxon>
        <taxon>Batillaria</taxon>
    </lineage>
</organism>